<dbReference type="EMBL" id="AHBZ03000021">
    <property type="protein sequence ID" value="KAF7769842.1"/>
    <property type="molecule type" value="Genomic_DNA"/>
</dbReference>
<dbReference type="AlphaFoldDB" id="A0AAD4AHI5"/>
<proteinExistence type="predicted"/>
<sequence length="47" mass="5388">MQQRDNSNLTAIKKMFATLEGQLEIPEQQPEYLLALASLWQQTLAIL</sequence>
<dbReference type="RefSeq" id="WP_010368058.1">
    <property type="nucleotide sequence ID" value="NZ_AHBZ03000021.1"/>
</dbReference>
<reference evidence="1" key="2">
    <citation type="submission" date="2015-03" db="EMBL/GenBank/DDBJ databases">
        <title>Genome sequence of Pseudoalteromonas citrea.</title>
        <authorList>
            <person name="Xie B.-B."/>
            <person name="Rong J.-C."/>
            <person name="Qin Q.-L."/>
            <person name="Zhang Y.-Z."/>
        </authorList>
    </citation>
    <scope>NUCLEOTIDE SEQUENCE</scope>
    <source>
        <strain evidence="1">DSM 8771</strain>
    </source>
</reference>
<organism evidence="1 2">
    <name type="scientific">Pseudoalteromonas citrea</name>
    <dbReference type="NCBI Taxonomy" id="43655"/>
    <lineage>
        <taxon>Bacteria</taxon>
        <taxon>Pseudomonadati</taxon>
        <taxon>Pseudomonadota</taxon>
        <taxon>Gammaproteobacteria</taxon>
        <taxon>Alteromonadales</taxon>
        <taxon>Pseudoalteromonadaceae</taxon>
        <taxon>Pseudoalteromonas</taxon>
    </lineage>
</organism>
<evidence type="ECO:0000313" key="2">
    <source>
        <dbReference type="Proteomes" id="UP000016487"/>
    </source>
</evidence>
<reference evidence="1" key="1">
    <citation type="journal article" date="2012" name="J. Bacteriol.">
        <title>Genome sequences of type strains of seven species of the marine bacterium Pseudoalteromonas.</title>
        <authorList>
            <person name="Xie B.B."/>
            <person name="Shu Y.L."/>
            <person name="Qin Q.L."/>
            <person name="Rong J.C."/>
            <person name="Zhang X.Y."/>
            <person name="Chen X.L."/>
            <person name="Shi M."/>
            <person name="He H.L."/>
            <person name="Zhou B.C."/>
            <person name="Zhang Y.Z."/>
        </authorList>
    </citation>
    <scope>NUCLEOTIDE SEQUENCE</scope>
    <source>
        <strain evidence="1">DSM 8771</strain>
    </source>
</reference>
<comment type="caution">
    <text evidence="1">The sequence shown here is derived from an EMBL/GenBank/DDBJ whole genome shotgun (WGS) entry which is preliminary data.</text>
</comment>
<name>A0AAD4AHI5_9GAMM</name>
<dbReference type="Proteomes" id="UP000016487">
    <property type="component" value="Unassembled WGS sequence"/>
</dbReference>
<evidence type="ECO:0000313" key="1">
    <source>
        <dbReference type="EMBL" id="KAF7769842.1"/>
    </source>
</evidence>
<gene>
    <name evidence="1" type="ORF">PCIT_a2751</name>
</gene>
<accession>A0AAD4AHI5</accession>
<protein>
    <submittedName>
        <fullName evidence="1">Uncharacterized protein</fullName>
    </submittedName>
</protein>